<dbReference type="InterPro" id="IPR050618">
    <property type="entry name" value="Ubq-SigPath_Reg"/>
</dbReference>
<proteinExistence type="predicted"/>
<evidence type="ECO:0000259" key="1">
    <source>
        <dbReference type="PROSITE" id="PS50897"/>
    </source>
</evidence>
<gene>
    <name evidence="2" type="ORF">MELIAE_LOCUS8171</name>
</gene>
<protein>
    <recommendedName>
        <fullName evidence="1">CTLH domain-containing protein</fullName>
    </recommendedName>
</protein>
<dbReference type="PROSITE" id="PS50897">
    <property type="entry name" value="CTLH"/>
    <property type="match status" value="1"/>
</dbReference>
<evidence type="ECO:0000313" key="2">
    <source>
        <dbReference type="EMBL" id="CAH0557458.1"/>
    </source>
</evidence>
<dbReference type="SMART" id="SM00668">
    <property type="entry name" value="CTLH"/>
    <property type="match status" value="1"/>
</dbReference>
<dbReference type="Proteomes" id="UP001154078">
    <property type="component" value="Chromosome 5"/>
</dbReference>
<dbReference type="Pfam" id="PF08513">
    <property type="entry name" value="LisH"/>
    <property type="match status" value="1"/>
</dbReference>
<dbReference type="InterPro" id="IPR006595">
    <property type="entry name" value="CTLH_C"/>
</dbReference>
<sequence>MPRRSGKKIKLDNTVYLVGISARTVTCCQSLLLFVKIVKQKRMSYNDKHEITTKEDWLKLLEDKDKDVGRTNMNKLIMNYLVTEGFKEAAEKFQQESGVIPSVELNSLDDRIRIRDAIINGRIQEATSFINQLHPELLDNDRYLYFHLQQLHLIELIRNNRVEEALAFAQSHLSEAGEEDPSVLTELERTVALLAFEDPINSPFGDLLAPSHRQKIASEVNAAILKMEHQESTAPKINSLLRLILWAQEKLNKKNIKYPRMTDLSNATIDEK</sequence>
<feature type="domain" description="CTLH" evidence="1">
    <location>
        <begin position="107"/>
        <end position="164"/>
    </location>
</feature>
<dbReference type="SMART" id="SM00667">
    <property type="entry name" value="LisH"/>
    <property type="match status" value="1"/>
</dbReference>
<accession>A0A9P0BA10</accession>
<dbReference type="SMART" id="SM00757">
    <property type="entry name" value="CRA"/>
    <property type="match status" value="1"/>
</dbReference>
<evidence type="ECO:0000313" key="3">
    <source>
        <dbReference type="Proteomes" id="UP001154078"/>
    </source>
</evidence>
<dbReference type="PROSITE" id="PS50896">
    <property type="entry name" value="LISH"/>
    <property type="match status" value="1"/>
</dbReference>
<dbReference type="PANTHER" id="PTHR12864">
    <property type="entry name" value="RAN BINDING PROTEIN 9-RELATED"/>
    <property type="match status" value="1"/>
</dbReference>
<dbReference type="InterPro" id="IPR024964">
    <property type="entry name" value="CTLH/CRA"/>
</dbReference>
<organism evidence="2 3">
    <name type="scientific">Brassicogethes aeneus</name>
    <name type="common">Rape pollen beetle</name>
    <name type="synonym">Meligethes aeneus</name>
    <dbReference type="NCBI Taxonomy" id="1431903"/>
    <lineage>
        <taxon>Eukaryota</taxon>
        <taxon>Metazoa</taxon>
        <taxon>Ecdysozoa</taxon>
        <taxon>Arthropoda</taxon>
        <taxon>Hexapoda</taxon>
        <taxon>Insecta</taxon>
        <taxon>Pterygota</taxon>
        <taxon>Neoptera</taxon>
        <taxon>Endopterygota</taxon>
        <taxon>Coleoptera</taxon>
        <taxon>Polyphaga</taxon>
        <taxon>Cucujiformia</taxon>
        <taxon>Nitidulidae</taxon>
        <taxon>Meligethinae</taxon>
        <taxon>Brassicogethes</taxon>
    </lineage>
</organism>
<dbReference type="InterPro" id="IPR013144">
    <property type="entry name" value="CRA_dom"/>
</dbReference>
<reference evidence="2" key="1">
    <citation type="submission" date="2021-12" db="EMBL/GenBank/DDBJ databases">
        <authorList>
            <person name="King R."/>
        </authorList>
    </citation>
    <scope>NUCLEOTIDE SEQUENCE</scope>
</reference>
<dbReference type="InterPro" id="IPR006594">
    <property type="entry name" value="LisH"/>
</dbReference>
<dbReference type="AlphaFoldDB" id="A0A9P0BA10"/>
<dbReference type="Pfam" id="PF10607">
    <property type="entry name" value="CTLH"/>
    <property type="match status" value="1"/>
</dbReference>
<name>A0A9P0BA10_BRAAE</name>
<dbReference type="EMBL" id="OV121136">
    <property type="protein sequence ID" value="CAH0557458.1"/>
    <property type="molecule type" value="Genomic_DNA"/>
</dbReference>
<dbReference type="OrthoDB" id="2415936at2759"/>
<keyword evidence="3" id="KW-1185">Reference proteome</keyword>